<dbReference type="Proteomes" id="UP001066276">
    <property type="component" value="Chromosome 1_2"/>
</dbReference>
<organism evidence="2 3">
    <name type="scientific">Pleurodeles waltl</name>
    <name type="common">Iberian ribbed newt</name>
    <dbReference type="NCBI Taxonomy" id="8319"/>
    <lineage>
        <taxon>Eukaryota</taxon>
        <taxon>Metazoa</taxon>
        <taxon>Chordata</taxon>
        <taxon>Craniata</taxon>
        <taxon>Vertebrata</taxon>
        <taxon>Euteleostomi</taxon>
        <taxon>Amphibia</taxon>
        <taxon>Batrachia</taxon>
        <taxon>Caudata</taxon>
        <taxon>Salamandroidea</taxon>
        <taxon>Salamandridae</taxon>
        <taxon>Pleurodelinae</taxon>
        <taxon>Pleurodeles</taxon>
    </lineage>
</organism>
<name>A0AAV7W4P2_PLEWA</name>
<proteinExistence type="predicted"/>
<evidence type="ECO:0000313" key="2">
    <source>
        <dbReference type="EMBL" id="KAJ1207822.1"/>
    </source>
</evidence>
<sequence length="100" mass="10918">MCCIKTPGEAGLQSGTWAARGLSKLQRGLAHTSGRWELHFPAALVIPRYSPTLRFAARGFHLGLPRKHNNDESAAPALSRELCFRPPRPPDEETTGRGGD</sequence>
<keyword evidence="3" id="KW-1185">Reference proteome</keyword>
<dbReference type="EMBL" id="JANPWB010000002">
    <property type="protein sequence ID" value="KAJ1207822.1"/>
    <property type="molecule type" value="Genomic_DNA"/>
</dbReference>
<feature type="region of interest" description="Disordered" evidence="1">
    <location>
        <begin position="65"/>
        <end position="100"/>
    </location>
</feature>
<evidence type="ECO:0000313" key="3">
    <source>
        <dbReference type="Proteomes" id="UP001066276"/>
    </source>
</evidence>
<feature type="compositionally biased region" description="Basic and acidic residues" evidence="1">
    <location>
        <begin position="88"/>
        <end position="100"/>
    </location>
</feature>
<comment type="caution">
    <text evidence="2">The sequence shown here is derived from an EMBL/GenBank/DDBJ whole genome shotgun (WGS) entry which is preliminary data.</text>
</comment>
<reference evidence="2" key="1">
    <citation type="journal article" date="2022" name="bioRxiv">
        <title>Sequencing and chromosome-scale assembly of the giantPleurodeles waltlgenome.</title>
        <authorList>
            <person name="Brown T."/>
            <person name="Elewa A."/>
            <person name="Iarovenko S."/>
            <person name="Subramanian E."/>
            <person name="Araus A.J."/>
            <person name="Petzold A."/>
            <person name="Susuki M."/>
            <person name="Suzuki K.-i.T."/>
            <person name="Hayashi T."/>
            <person name="Toyoda A."/>
            <person name="Oliveira C."/>
            <person name="Osipova E."/>
            <person name="Leigh N.D."/>
            <person name="Simon A."/>
            <person name="Yun M.H."/>
        </authorList>
    </citation>
    <scope>NUCLEOTIDE SEQUENCE</scope>
    <source>
        <strain evidence="2">20211129_DDA</strain>
        <tissue evidence="2">Liver</tissue>
    </source>
</reference>
<protein>
    <submittedName>
        <fullName evidence="2">Uncharacterized protein</fullName>
    </submittedName>
</protein>
<accession>A0AAV7W4P2</accession>
<gene>
    <name evidence="2" type="ORF">NDU88_003212</name>
</gene>
<dbReference type="AlphaFoldDB" id="A0AAV7W4P2"/>
<evidence type="ECO:0000256" key="1">
    <source>
        <dbReference type="SAM" id="MobiDB-lite"/>
    </source>
</evidence>